<dbReference type="Gene3D" id="2.60.120.200">
    <property type="match status" value="1"/>
</dbReference>
<sequence length="578" mass="63281">MKKLITLCAAALTLSGGVFAQKTMQTSAPVVLRDANSLRAYEDYKWEDLKLDGYKTRDLKGNEIDIQALLLEGKTVLIDFSAEWCGPCWMVHQKGWLEKFYEKFGPEGTVRKDMVVLWVEVTGASEAKIKNPDKNWTLKYGTTEEVPYPVIIDKSLGGRLGINTSAVPTLVLLAPTGQFTDARRFAVGAFDDIKTDEIAALLEDIPNPNAAPQSVNIRSVSYAYAGETIEFSSEYRSVADVTGSKWEFEGANTTTSTEEKPKVSWANPGTYKVKFAVSNQYGETKVERDFVVKELKGADFPIAAGFDDGGFPWNEWRTLSLDGDKYSWENIKAMLDRLGLTLNPGAKLGYNSLYHAVSWAYYPTEAVQGPQGLQFRGDVHKPKNWLVSPAIDIPADAAKPTLFFASGCFFTKPNDKYKVLASTTSTIDPTAFTVELVAPKIPGKGAEGWQPETIDLSQFKGQRVTIAFVHESNNPDGGSGVGIDKLSITLDGTVGISTIPVAENVAVYPTVANSELFVEAAENATVVLFDVMGRQLETLRVEGGKVRINTVALSEGNYFVRVVEAEGAMKVVPVIVKR</sequence>
<dbReference type="InterPro" id="IPR013766">
    <property type="entry name" value="Thioredoxin_domain"/>
</dbReference>
<organism evidence="8 9">
    <name type="scientific">Porphyromonas circumdentaria</name>
    <dbReference type="NCBI Taxonomy" id="29524"/>
    <lineage>
        <taxon>Bacteria</taxon>
        <taxon>Pseudomonadati</taxon>
        <taxon>Bacteroidota</taxon>
        <taxon>Bacteroidia</taxon>
        <taxon>Bacteroidales</taxon>
        <taxon>Porphyromonadaceae</taxon>
        <taxon>Porphyromonas</taxon>
    </lineage>
</organism>
<dbReference type="InterPro" id="IPR013783">
    <property type="entry name" value="Ig-like_fold"/>
</dbReference>
<dbReference type="InterPro" id="IPR000601">
    <property type="entry name" value="PKD_dom"/>
</dbReference>
<dbReference type="NCBIfam" id="TIGR04183">
    <property type="entry name" value="Por_Secre_tail"/>
    <property type="match status" value="1"/>
</dbReference>
<dbReference type="SUPFAM" id="SSF49299">
    <property type="entry name" value="PKD domain"/>
    <property type="match status" value="1"/>
</dbReference>
<dbReference type="Proteomes" id="UP000190121">
    <property type="component" value="Unassembled WGS sequence"/>
</dbReference>
<evidence type="ECO:0000256" key="5">
    <source>
        <dbReference type="SAM" id="SignalP"/>
    </source>
</evidence>
<dbReference type="OrthoDB" id="1011839at2"/>
<proteinExistence type="inferred from homology"/>
<dbReference type="Pfam" id="PF07675">
    <property type="entry name" value="Cleaved_Adhesin"/>
    <property type="match status" value="1"/>
</dbReference>
<dbReference type="AlphaFoldDB" id="A0A1T4MMQ5"/>
<evidence type="ECO:0000259" key="6">
    <source>
        <dbReference type="PROSITE" id="PS50093"/>
    </source>
</evidence>
<evidence type="ECO:0000259" key="7">
    <source>
        <dbReference type="PROSITE" id="PS51352"/>
    </source>
</evidence>
<comment type="similarity">
    <text evidence="1">Belongs to the peptidase C25 family.</text>
</comment>
<dbReference type="InterPro" id="IPR035986">
    <property type="entry name" value="PKD_dom_sf"/>
</dbReference>
<name>A0A1T4MMQ5_9PORP</name>
<feature type="chain" id="PRO_5012956162" evidence="5">
    <location>
        <begin position="21"/>
        <end position="578"/>
    </location>
</feature>
<dbReference type="SUPFAM" id="SSF52833">
    <property type="entry name" value="Thioredoxin-like"/>
    <property type="match status" value="1"/>
</dbReference>
<evidence type="ECO:0000313" key="9">
    <source>
        <dbReference type="Proteomes" id="UP000190121"/>
    </source>
</evidence>
<dbReference type="InterPro" id="IPR011628">
    <property type="entry name" value="Cleaved_adhesin"/>
</dbReference>
<dbReference type="InterPro" id="IPR026444">
    <property type="entry name" value="Secre_tail"/>
</dbReference>
<evidence type="ECO:0000313" key="8">
    <source>
        <dbReference type="EMBL" id="SJZ68151.1"/>
    </source>
</evidence>
<keyword evidence="3" id="KW-0788">Thiol protease</keyword>
<dbReference type="RefSeq" id="WP_078736775.1">
    <property type="nucleotide sequence ID" value="NZ_FUXE01000007.1"/>
</dbReference>
<dbReference type="CDD" id="cd00146">
    <property type="entry name" value="PKD"/>
    <property type="match status" value="1"/>
</dbReference>
<dbReference type="NCBIfam" id="NF038128">
    <property type="entry name" value="choice_anch_J"/>
    <property type="match status" value="1"/>
</dbReference>
<dbReference type="GO" id="GO:0008234">
    <property type="term" value="F:cysteine-type peptidase activity"/>
    <property type="evidence" value="ECO:0007669"/>
    <property type="project" value="UniProtKB-KW"/>
</dbReference>
<evidence type="ECO:0000256" key="2">
    <source>
        <dbReference type="ARBA" id="ARBA00022670"/>
    </source>
</evidence>
<dbReference type="PROSITE" id="PS51352">
    <property type="entry name" value="THIOREDOXIN_2"/>
    <property type="match status" value="1"/>
</dbReference>
<accession>A0A1T4MMQ5</accession>
<dbReference type="STRING" id="29524.SAMN02745171_00835"/>
<keyword evidence="9" id="KW-1185">Reference proteome</keyword>
<dbReference type="EMBL" id="FUXE01000007">
    <property type="protein sequence ID" value="SJZ68151.1"/>
    <property type="molecule type" value="Genomic_DNA"/>
</dbReference>
<dbReference type="CDD" id="cd02966">
    <property type="entry name" value="TlpA_like_family"/>
    <property type="match status" value="1"/>
</dbReference>
<dbReference type="Gene3D" id="2.60.40.10">
    <property type="entry name" value="Immunoglobulins"/>
    <property type="match status" value="1"/>
</dbReference>
<gene>
    <name evidence="8" type="ORF">SAMN02745171_00835</name>
</gene>
<reference evidence="9" key="1">
    <citation type="submission" date="2017-02" db="EMBL/GenBank/DDBJ databases">
        <authorList>
            <person name="Varghese N."/>
            <person name="Submissions S."/>
        </authorList>
    </citation>
    <scope>NUCLEOTIDE SEQUENCE [LARGE SCALE GENOMIC DNA]</scope>
    <source>
        <strain evidence="9">ATCC 51356</strain>
    </source>
</reference>
<feature type="signal peptide" evidence="5">
    <location>
        <begin position="1"/>
        <end position="20"/>
    </location>
</feature>
<dbReference type="GO" id="GO:0006508">
    <property type="term" value="P:proteolysis"/>
    <property type="evidence" value="ECO:0007669"/>
    <property type="project" value="UniProtKB-KW"/>
</dbReference>
<feature type="domain" description="PKD" evidence="6">
    <location>
        <begin position="212"/>
        <end position="299"/>
    </location>
</feature>
<evidence type="ECO:0000256" key="3">
    <source>
        <dbReference type="ARBA" id="ARBA00022807"/>
    </source>
</evidence>
<keyword evidence="5" id="KW-0732">Signal</keyword>
<keyword evidence="4" id="KW-0843">Virulence</keyword>
<dbReference type="PROSITE" id="PS50093">
    <property type="entry name" value="PKD"/>
    <property type="match status" value="1"/>
</dbReference>
<protein>
    <submittedName>
        <fullName evidence="8">Por secretion system C-terminal sorting domain-containing protein</fullName>
    </submittedName>
</protein>
<keyword evidence="2" id="KW-0645">Protease</keyword>
<dbReference type="InterPro" id="IPR036249">
    <property type="entry name" value="Thioredoxin-like_sf"/>
</dbReference>
<evidence type="ECO:0000256" key="1">
    <source>
        <dbReference type="ARBA" id="ARBA00006067"/>
    </source>
</evidence>
<feature type="domain" description="Thioredoxin" evidence="7">
    <location>
        <begin position="45"/>
        <end position="207"/>
    </location>
</feature>
<dbReference type="Gene3D" id="3.40.30.10">
    <property type="entry name" value="Glutaredoxin"/>
    <property type="match status" value="1"/>
</dbReference>
<evidence type="ECO:0000256" key="4">
    <source>
        <dbReference type="ARBA" id="ARBA00023026"/>
    </source>
</evidence>
<keyword evidence="3" id="KW-0378">Hydrolase</keyword>